<dbReference type="InterPro" id="IPR043128">
    <property type="entry name" value="Rev_trsase/Diguanyl_cyclase"/>
</dbReference>
<dbReference type="SUPFAM" id="SSF56672">
    <property type="entry name" value="DNA/RNA polymerases"/>
    <property type="match status" value="1"/>
</dbReference>
<dbReference type="Gene3D" id="3.10.10.10">
    <property type="entry name" value="HIV Type 1 Reverse Transcriptase, subunit A, domain 1"/>
    <property type="match status" value="1"/>
</dbReference>
<proteinExistence type="predicted"/>
<evidence type="ECO:0008006" key="4">
    <source>
        <dbReference type="Google" id="ProtNLM"/>
    </source>
</evidence>
<name>A0AAF0UE95_SOLVR</name>
<dbReference type="PANTHER" id="PTHR24559">
    <property type="entry name" value="TRANSPOSON TY3-I GAG-POL POLYPROTEIN"/>
    <property type="match status" value="1"/>
</dbReference>
<dbReference type="PANTHER" id="PTHR24559:SF444">
    <property type="entry name" value="REVERSE TRANSCRIPTASE DOMAIN-CONTAINING PROTEIN"/>
    <property type="match status" value="1"/>
</dbReference>
<keyword evidence="3" id="KW-1185">Reference proteome</keyword>
<accession>A0AAF0UE95</accession>
<dbReference type="InterPro" id="IPR043502">
    <property type="entry name" value="DNA/RNA_pol_sf"/>
</dbReference>
<feature type="region of interest" description="Disordered" evidence="1">
    <location>
        <begin position="76"/>
        <end position="97"/>
    </location>
</feature>
<dbReference type="InterPro" id="IPR053134">
    <property type="entry name" value="RNA-dir_DNA_polymerase"/>
</dbReference>
<reference evidence="2" key="1">
    <citation type="submission" date="2023-08" db="EMBL/GenBank/DDBJ databases">
        <title>A de novo genome assembly of Solanum verrucosum Schlechtendal, a Mexican diploid species geographically isolated from the other diploid A-genome species in potato relatives.</title>
        <authorList>
            <person name="Hosaka K."/>
        </authorList>
    </citation>
    <scope>NUCLEOTIDE SEQUENCE</scope>
    <source>
        <tissue evidence="2">Young leaves</tissue>
    </source>
</reference>
<organism evidence="2 3">
    <name type="scientific">Solanum verrucosum</name>
    <dbReference type="NCBI Taxonomy" id="315347"/>
    <lineage>
        <taxon>Eukaryota</taxon>
        <taxon>Viridiplantae</taxon>
        <taxon>Streptophyta</taxon>
        <taxon>Embryophyta</taxon>
        <taxon>Tracheophyta</taxon>
        <taxon>Spermatophyta</taxon>
        <taxon>Magnoliopsida</taxon>
        <taxon>eudicotyledons</taxon>
        <taxon>Gunneridae</taxon>
        <taxon>Pentapetalae</taxon>
        <taxon>asterids</taxon>
        <taxon>lamiids</taxon>
        <taxon>Solanales</taxon>
        <taxon>Solanaceae</taxon>
        <taxon>Solanoideae</taxon>
        <taxon>Solaneae</taxon>
        <taxon>Solanum</taxon>
    </lineage>
</organism>
<gene>
    <name evidence="2" type="ORF">MTR67_037870</name>
</gene>
<dbReference type="AlphaFoldDB" id="A0AAF0UE95"/>
<evidence type="ECO:0000313" key="3">
    <source>
        <dbReference type="Proteomes" id="UP001234989"/>
    </source>
</evidence>
<evidence type="ECO:0000313" key="2">
    <source>
        <dbReference type="EMBL" id="WMV44485.1"/>
    </source>
</evidence>
<sequence>MKGLEILFNSTEFATFGACMRKICPFEVSLSIFSIPKYAYGFRRKFKKRKRRKKGKVQGIDQDFLRIVGCFSKGLIPKRGRHPAPGSPVPTRSPSLSPSKFFQRSVLVVSEFPNNVPGVPPKREIGFGIDIIPDTRPISILPYRMALVELKELKKQMKNLPEKGFIRPSVLPWGAPVLFMRKKDGSLIMYIDCRQLNKVTIKKNYPLPRIDNLFDQLHGATYYYQIDLKSDYHQLRESYIPKTTFRIRYGHYEFLVMSFV</sequence>
<dbReference type="Gene3D" id="3.30.70.270">
    <property type="match status" value="1"/>
</dbReference>
<dbReference type="Proteomes" id="UP001234989">
    <property type="component" value="Chromosome 9"/>
</dbReference>
<evidence type="ECO:0000256" key="1">
    <source>
        <dbReference type="SAM" id="MobiDB-lite"/>
    </source>
</evidence>
<dbReference type="EMBL" id="CP133620">
    <property type="protein sequence ID" value="WMV44485.1"/>
    <property type="molecule type" value="Genomic_DNA"/>
</dbReference>
<protein>
    <recommendedName>
        <fullName evidence="4">Reverse transcriptase domain-containing protein</fullName>
    </recommendedName>
</protein>
<dbReference type="CDD" id="cd01647">
    <property type="entry name" value="RT_LTR"/>
    <property type="match status" value="1"/>
</dbReference>